<dbReference type="Proteomes" id="UP000015441">
    <property type="component" value="Unassembled WGS sequence"/>
</dbReference>
<dbReference type="InParanoid" id="N1J9V0"/>
<proteinExistence type="predicted"/>
<comment type="caution">
    <text evidence="2">The sequence shown here is derived from an EMBL/GenBank/DDBJ whole genome shotgun (WGS) entry which is preliminary data.</text>
</comment>
<dbReference type="OrthoDB" id="10308433at2759"/>
<keyword evidence="1" id="KW-0732">Signal</keyword>
<name>N1J9V0_BLUG1</name>
<feature type="signal peptide" evidence="1">
    <location>
        <begin position="1"/>
        <end position="21"/>
    </location>
</feature>
<gene>
    <name evidence="2" type="ORF">BGHDH14_bgh04274</name>
</gene>
<protein>
    <submittedName>
        <fullName evidence="2">CSEP0204 putative effector protein</fullName>
    </submittedName>
</protein>
<evidence type="ECO:0000313" key="2">
    <source>
        <dbReference type="EMBL" id="CCU77325.1"/>
    </source>
</evidence>
<evidence type="ECO:0000313" key="3">
    <source>
        <dbReference type="Proteomes" id="UP000015441"/>
    </source>
</evidence>
<organism evidence="2 3">
    <name type="scientific">Blumeria graminis f. sp. hordei (strain DH14)</name>
    <name type="common">Barley powdery mildew</name>
    <name type="synonym">Oidium monilioides f. sp. hordei</name>
    <dbReference type="NCBI Taxonomy" id="546991"/>
    <lineage>
        <taxon>Eukaryota</taxon>
        <taxon>Fungi</taxon>
        <taxon>Dikarya</taxon>
        <taxon>Ascomycota</taxon>
        <taxon>Pezizomycotina</taxon>
        <taxon>Leotiomycetes</taxon>
        <taxon>Erysiphales</taxon>
        <taxon>Erysiphaceae</taxon>
        <taxon>Blumeria</taxon>
        <taxon>Blumeria hordei</taxon>
    </lineage>
</organism>
<keyword evidence="3" id="KW-1185">Reference proteome</keyword>
<dbReference type="HOGENOM" id="CLU_1677558_0_0_1"/>
<accession>N1J9V0</accession>
<feature type="chain" id="PRO_5004107329" evidence="1">
    <location>
        <begin position="22"/>
        <end position="157"/>
    </location>
</feature>
<sequence>MRLSTIAITLQSISLSITVLASYKTPHVAQENKTFDCVYNTFDATTLMNQISTINYYGGINQLRQIQSQELDALYTSRWGNAKAMYHDDGSTVTHYLYELQGIEDNINKYKYTLVVNNKVRACAVLERVIPQNSDMGDSEDGYSGSSLANSKLCSIR</sequence>
<dbReference type="EMBL" id="CAUH01003574">
    <property type="protein sequence ID" value="CCU77325.1"/>
    <property type="molecule type" value="Genomic_DNA"/>
</dbReference>
<evidence type="ECO:0000256" key="1">
    <source>
        <dbReference type="SAM" id="SignalP"/>
    </source>
</evidence>
<dbReference type="AlphaFoldDB" id="N1J9V0"/>
<reference evidence="2 3" key="1">
    <citation type="journal article" date="2010" name="Science">
        <title>Genome expansion and gene loss in powdery mildew fungi reveal tradeoffs in extreme parasitism.</title>
        <authorList>
            <person name="Spanu P.D."/>
            <person name="Abbott J.C."/>
            <person name="Amselem J."/>
            <person name="Burgis T.A."/>
            <person name="Soanes D.M."/>
            <person name="Stueber K."/>
            <person name="Ver Loren van Themaat E."/>
            <person name="Brown J.K.M."/>
            <person name="Butcher S.A."/>
            <person name="Gurr S.J."/>
            <person name="Lebrun M.-H."/>
            <person name="Ridout C.J."/>
            <person name="Schulze-Lefert P."/>
            <person name="Talbot N.J."/>
            <person name="Ahmadinejad N."/>
            <person name="Ametz C."/>
            <person name="Barton G.R."/>
            <person name="Benjdia M."/>
            <person name="Bidzinski P."/>
            <person name="Bindschedler L.V."/>
            <person name="Both M."/>
            <person name="Brewer M.T."/>
            <person name="Cadle-Davidson L."/>
            <person name="Cadle-Davidson M.M."/>
            <person name="Collemare J."/>
            <person name="Cramer R."/>
            <person name="Frenkel O."/>
            <person name="Godfrey D."/>
            <person name="Harriman J."/>
            <person name="Hoede C."/>
            <person name="King B.C."/>
            <person name="Klages S."/>
            <person name="Kleemann J."/>
            <person name="Knoll D."/>
            <person name="Koti P.S."/>
            <person name="Kreplak J."/>
            <person name="Lopez-Ruiz F.J."/>
            <person name="Lu X."/>
            <person name="Maekawa T."/>
            <person name="Mahanil S."/>
            <person name="Micali C."/>
            <person name="Milgroom M.G."/>
            <person name="Montana G."/>
            <person name="Noir S."/>
            <person name="O'Connell R.J."/>
            <person name="Oberhaensli S."/>
            <person name="Parlange F."/>
            <person name="Pedersen C."/>
            <person name="Quesneville H."/>
            <person name="Reinhardt R."/>
            <person name="Rott M."/>
            <person name="Sacristan S."/>
            <person name="Schmidt S.M."/>
            <person name="Schoen M."/>
            <person name="Skamnioti P."/>
            <person name="Sommer H."/>
            <person name="Stephens A."/>
            <person name="Takahara H."/>
            <person name="Thordal-Christensen H."/>
            <person name="Vigouroux M."/>
            <person name="Wessling R."/>
            <person name="Wicker T."/>
            <person name="Panstruga R."/>
        </authorList>
    </citation>
    <scope>NUCLEOTIDE SEQUENCE [LARGE SCALE GENOMIC DNA]</scope>
    <source>
        <strain evidence="2">DH14</strain>
    </source>
</reference>